<name>A0ABW0U1P5_9BACI</name>
<evidence type="ECO:0000313" key="2">
    <source>
        <dbReference type="Proteomes" id="UP001596143"/>
    </source>
</evidence>
<accession>A0ABW0U1P5</accession>
<dbReference type="Pfam" id="PF08882">
    <property type="entry name" value="Acetone_carb_G"/>
    <property type="match status" value="1"/>
</dbReference>
<dbReference type="RefSeq" id="WP_270896765.1">
    <property type="nucleotide sequence ID" value="NZ_JBHSPF010000003.1"/>
</dbReference>
<dbReference type="PIRSF" id="PIRSF019217">
    <property type="entry name" value="Acetone_carboxlyase_gsu"/>
    <property type="match status" value="1"/>
</dbReference>
<dbReference type="EMBL" id="JBHSPF010000003">
    <property type="protein sequence ID" value="MFC5627366.1"/>
    <property type="molecule type" value="Genomic_DNA"/>
</dbReference>
<sequence length="171" mass="20501">MSEQKYDHKVINELVEGTLEWYQIKNMMSSHKDPERFKVYREVMQERVSWDDPILLPLGLHLYIVLKENGERIVKCDCGHEFCDYKENWKLYANIFVRDTEEKMNEVYPVLMAPDPEWQVIREYYCPSCAAQLEVEAVTPWYPVIHDFEPDIDTFYKDWMNLPLPEVKSKG</sequence>
<proteinExistence type="predicted"/>
<protein>
    <submittedName>
        <fullName evidence="1">Acetone carboxylase subunit gamma</fullName>
    </submittedName>
</protein>
<comment type="caution">
    <text evidence="1">The sequence shown here is derived from an EMBL/GenBank/DDBJ whole genome shotgun (WGS) entry which is preliminary data.</text>
</comment>
<dbReference type="Proteomes" id="UP001596143">
    <property type="component" value="Unassembled WGS sequence"/>
</dbReference>
<dbReference type="InterPro" id="IPR016750">
    <property type="entry name" value="Aceto_COase_bsu/gsu"/>
</dbReference>
<keyword evidence="2" id="KW-1185">Reference proteome</keyword>
<reference evidence="2" key="1">
    <citation type="journal article" date="2019" name="Int. J. Syst. Evol. Microbiol.">
        <title>The Global Catalogue of Microorganisms (GCM) 10K type strain sequencing project: providing services to taxonomists for standard genome sequencing and annotation.</title>
        <authorList>
            <consortium name="The Broad Institute Genomics Platform"/>
            <consortium name="The Broad Institute Genome Sequencing Center for Infectious Disease"/>
            <person name="Wu L."/>
            <person name="Ma J."/>
        </authorList>
    </citation>
    <scope>NUCLEOTIDE SEQUENCE [LARGE SCALE GENOMIC DNA]</scope>
    <source>
        <strain evidence="2">CGMCC 1.15790</strain>
    </source>
</reference>
<evidence type="ECO:0000313" key="1">
    <source>
        <dbReference type="EMBL" id="MFC5627366.1"/>
    </source>
</evidence>
<gene>
    <name evidence="1" type="ORF">ACFPTR_00455</name>
</gene>
<organism evidence="1 2">
    <name type="scientific">Aliibacillus thermotolerans</name>
    <dbReference type="NCBI Taxonomy" id="1834418"/>
    <lineage>
        <taxon>Bacteria</taxon>
        <taxon>Bacillati</taxon>
        <taxon>Bacillota</taxon>
        <taxon>Bacilli</taxon>
        <taxon>Bacillales</taxon>
        <taxon>Bacillaceae</taxon>
        <taxon>Aliibacillus</taxon>
    </lineage>
</organism>